<evidence type="ECO:0000313" key="4">
    <source>
        <dbReference type="EMBL" id="PRY67192.1"/>
    </source>
</evidence>
<dbReference type="SUPFAM" id="SSF46689">
    <property type="entry name" value="Homeodomain-like"/>
    <property type="match status" value="1"/>
</dbReference>
<keyword evidence="2" id="KW-0804">Transcription</keyword>
<evidence type="ECO:0000256" key="1">
    <source>
        <dbReference type="ARBA" id="ARBA00023015"/>
    </source>
</evidence>
<evidence type="ECO:0000259" key="3">
    <source>
        <dbReference type="PROSITE" id="PS01124"/>
    </source>
</evidence>
<dbReference type="OrthoDB" id="5464689at2"/>
<protein>
    <submittedName>
        <fullName evidence="4">Regulatory helix-turn-helix AraC family protein</fullName>
    </submittedName>
</protein>
<evidence type="ECO:0000313" key="5">
    <source>
        <dbReference type="Proteomes" id="UP000237983"/>
    </source>
</evidence>
<dbReference type="EMBL" id="PVTL01000007">
    <property type="protein sequence ID" value="PRY67192.1"/>
    <property type="molecule type" value="Genomic_DNA"/>
</dbReference>
<dbReference type="GO" id="GO:0043565">
    <property type="term" value="F:sequence-specific DNA binding"/>
    <property type="evidence" value="ECO:0007669"/>
    <property type="project" value="InterPro"/>
</dbReference>
<dbReference type="Gene3D" id="1.10.10.60">
    <property type="entry name" value="Homeodomain-like"/>
    <property type="match status" value="1"/>
</dbReference>
<keyword evidence="1" id="KW-0805">Transcription regulation</keyword>
<organism evidence="4 5">
    <name type="scientific">Glaciihabitans tibetensis</name>
    <dbReference type="NCBI Taxonomy" id="1266600"/>
    <lineage>
        <taxon>Bacteria</taxon>
        <taxon>Bacillati</taxon>
        <taxon>Actinomycetota</taxon>
        <taxon>Actinomycetes</taxon>
        <taxon>Micrococcales</taxon>
        <taxon>Microbacteriaceae</taxon>
        <taxon>Glaciihabitans</taxon>
    </lineage>
</organism>
<evidence type="ECO:0000256" key="2">
    <source>
        <dbReference type="ARBA" id="ARBA00023163"/>
    </source>
</evidence>
<proteinExistence type="predicted"/>
<keyword evidence="5" id="KW-1185">Reference proteome</keyword>
<dbReference type="InterPro" id="IPR009057">
    <property type="entry name" value="Homeodomain-like_sf"/>
</dbReference>
<dbReference type="PROSITE" id="PS01124">
    <property type="entry name" value="HTH_ARAC_FAMILY_2"/>
    <property type="match status" value="1"/>
</dbReference>
<accession>A0A2T0VAH5</accession>
<gene>
    <name evidence="4" type="ORF">B0I08_10786</name>
</gene>
<reference evidence="4 5" key="1">
    <citation type="submission" date="2018-03" db="EMBL/GenBank/DDBJ databases">
        <title>Genomic Encyclopedia of Type Strains, Phase III (KMG-III): the genomes of soil and plant-associated and newly described type strains.</title>
        <authorList>
            <person name="Whitman W."/>
        </authorList>
    </citation>
    <scope>NUCLEOTIDE SEQUENCE [LARGE SCALE GENOMIC DNA]</scope>
    <source>
        <strain evidence="4 5">CGMCC 1.12484</strain>
    </source>
</reference>
<sequence length="67" mass="7495">MPGVEPPVRRLPLLHESPEHPWTVDELARRLSVSNATLAARFRGTVGRSPIAYLNRVADVARERVPL</sequence>
<dbReference type="AlphaFoldDB" id="A0A2T0VAH5"/>
<dbReference type="GO" id="GO:0003700">
    <property type="term" value="F:DNA-binding transcription factor activity"/>
    <property type="evidence" value="ECO:0007669"/>
    <property type="project" value="InterPro"/>
</dbReference>
<comment type="caution">
    <text evidence="4">The sequence shown here is derived from an EMBL/GenBank/DDBJ whole genome shotgun (WGS) entry which is preliminary data.</text>
</comment>
<dbReference type="Proteomes" id="UP000237983">
    <property type="component" value="Unassembled WGS sequence"/>
</dbReference>
<feature type="domain" description="HTH araC/xylS-type" evidence="3">
    <location>
        <begin position="8"/>
        <end position="56"/>
    </location>
</feature>
<dbReference type="InterPro" id="IPR018060">
    <property type="entry name" value="HTH_AraC"/>
</dbReference>
<name>A0A2T0VAH5_9MICO</name>